<evidence type="ECO:0000256" key="1">
    <source>
        <dbReference type="SAM" id="MobiDB-lite"/>
    </source>
</evidence>
<evidence type="ECO:0000313" key="4">
    <source>
        <dbReference type="Proteomes" id="UP000567179"/>
    </source>
</evidence>
<protein>
    <submittedName>
        <fullName evidence="3">Uncharacterized protein</fullName>
    </submittedName>
</protein>
<feature type="transmembrane region" description="Helical" evidence="2">
    <location>
        <begin position="149"/>
        <end position="168"/>
    </location>
</feature>
<dbReference type="Proteomes" id="UP000567179">
    <property type="component" value="Unassembled WGS sequence"/>
</dbReference>
<evidence type="ECO:0000256" key="2">
    <source>
        <dbReference type="SAM" id="Phobius"/>
    </source>
</evidence>
<organism evidence="3 4">
    <name type="scientific">Psilocybe cf. subviscida</name>
    <dbReference type="NCBI Taxonomy" id="2480587"/>
    <lineage>
        <taxon>Eukaryota</taxon>
        <taxon>Fungi</taxon>
        <taxon>Dikarya</taxon>
        <taxon>Basidiomycota</taxon>
        <taxon>Agaricomycotina</taxon>
        <taxon>Agaricomycetes</taxon>
        <taxon>Agaricomycetidae</taxon>
        <taxon>Agaricales</taxon>
        <taxon>Agaricineae</taxon>
        <taxon>Strophariaceae</taxon>
        <taxon>Psilocybe</taxon>
    </lineage>
</organism>
<feature type="compositionally biased region" description="Acidic residues" evidence="1">
    <location>
        <begin position="46"/>
        <end position="62"/>
    </location>
</feature>
<feature type="region of interest" description="Disordered" evidence="1">
    <location>
        <begin position="24"/>
        <end position="62"/>
    </location>
</feature>
<keyword evidence="4" id="KW-1185">Reference proteome</keyword>
<keyword evidence="2" id="KW-0472">Membrane</keyword>
<feature type="transmembrane region" description="Helical" evidence="2">
    <location>
        <begin position="104"/>
        <end position="128"/>
    </location>
</feature>
<sequence>MLKVKQREGNAAADVAITTDLPSQEVKTTRKRADIQRVDEVSSGSDIEEGASEGETEEEGLEEEIAKPAHFKEFVDYLSGAKVFVGTYTFLLTVEVLGCKSIQIMGFLLAILAGTVCNMLRILQFVFFKKFVSNTRVPDTLQGFRARPISAAAGKASTIISALALYTLEKKVCTPAVLWITLANILGAVFMVLLHEVRGHDPDIVLAEETRKKKARSEQV</sequence>
<dbReference type="AlphaFoldDB" id="A0A8H5ASC9"/>
<proteinExistence type="predicted"/>
<dbReference type="EMBL" id="JAACJJ010000058">
    <property type="protein sequence ID" value="KAF5310029.1"/>
    <property type="molecule type" value="Genomic_DNA"/>
</dbReference>
<dbReference type="Gene3D" id="1.20.1250.20">
    <property type="entry name" value="MFS general substrate transporter like domains"/>
    <property type="match status" value="1"/>
</dbReference>
<name>A0A8H5ASC9_9AGAR</name>
<dbReference type="OrthoDB" id="2997911at2759"/>
<evidence type="ECO:0000313" key="3">
    <source>
        <dbReference type="EMBL" id="KAF5310029.1"/>
    </source>
</evidence>
<reference evidence="3 4" key="1">
    <citation type="journal article" date="2020" name="ISME J.">
        <title>Uncovering the hidden diversity of litter-decomposition mechanisms in mushroom-forming fungi.</title>
        <authorList>
            <person name="Floudas D."/>
            <person name="Bentzer J."/>
            <person name="Ahren D."/>
            <person name="Johansson T."/>
            <person name="Persson P."/>
            <person name="Tunlid A."/>
        </authorList>
    </citation>
    <scope>NUCLEOTIDE SEQUENCE [LARGE SCALE GENOMIC DNA]</scope>
    <source>
        <strain evidence="3 4">CBS 101986</strain>
    </source>
</reference>
<feature type="transmembrane region" description="Helical" evidence="2">
    <location>
        <begin position="174"/>
        <end position="194"/>
    </location>
</feature>
<accession>A0A8H5ASC9</accession>
<gene>
    <name evidence="3" type="ORF">D9619_010148</name>
</gene>
<dbReference type="InterPro" id="IPR036259">
    <property type="entry name" value="MFS_trans_sf"/>
</dbReference>
<keyword evidence="2" id="KW-1133">Transmembrane helix</keyword>
<feature type="compositionally biased region" description="Basic and acidic residues" evidence="1">
    <location>
        <begin position="27"/>
        <end position="40"/>
    </location>
</feature>
<comment type="caution">
    <text evidence="3">The sequence shown here is derived from an EMBL/GenBank/DDBJ whole genome shotgun (WGS) entry which is preliminary data.</text>
</comment>
<keyword evidence="2" id="KW-0812">Transmembrane</keyword>